<name>E2B7Y3_HARSA</name>
<sequence length="70" mass="7626">MHFGKMSNSKVVRLQAVILVGYDGKLPEDDREKLLECVMFEDVSGNLPESIGGADLYYLTLAGTNSNTSS</sequence>
<organism evidence="2">
    <name type="scientific">Harpegnathos saltator</name>
    <name type="common">Jerdon's jumping ant</name>
    <dbReference type="NCBI Taxonomy" id="610380"/>
    <lineage>
        <taxon>Eukaryota</taxon>
        <taxon>Metazoa</taxon>
        <taxon>Ecdysozoa</taxon>
        <taxon>Arthropoda</taxon>
        <taxon>Hexapoda</taxon>
        <taxon>Insecta</taxon>
        <taxon>Pterygota</taxon>
        <taxon>Neoptera</taxon>
        <taxon>Endopterygota</taxon>
        <taxon>Hymenoptera</taxon>
        <taxon>Apocrita</taxon>
        <taxon>Aculeata</taxon>
        <taxon>Formicoidea</taxon>
        <taxon>Formicidae</taxon>
        <taxon>Ponerinae</taxon>
        <taxon>Ponerini</taxon>
        <taxon>Harpegnathos</taxon>
    </lineage>
</organism>
<dbReference type="InParanoid" id="E2B7Y3"/>
<gene>
    <name evidence="1" type="ORF">EAI_13767</name>
</gene>
<reference evidence="1 2" key="1">
    <citation type="journal article" date="2010" name="Science">
        <title>Genomic comparison of the ants Camponotus floridanus and Harpegnathos saltator.</title>
        <authorList>
            <person name="Bonasio R."/>
            <person name="Zhang G."/>
            <person name="Ye C."/>
            <person name="Mutti N.S."/>
            <person name="Fang X."/>
            <person name="Qin N."/>
            <person name="Donahue G."/>
            <person name="Yang P."/>
            <person name="Li Q."/>
            <person name="Li C."/>
            <person name="Zhang P."/>
            <person name="Huang Z."/>
            <person name="Berger S.L."/>
            <person name="Reinberg D."/>
            <person name="Wang J."/>
            <person name="Liebig J."/>
        </authorList>
    </citation>
    <scope>NUCLEOTIDE SEQUENCE [LARGE SCALE GENOMIC DNA]</scope>
    <source>
        <strain evidence="1 2">R22 G/1</strain>
    </source>
</reference>
<dbReference type="Proteomes" id="UP000008237">
    <property type="component" value="Unassembled WGS sequence"/>
</dbReference>
<keyword evidence="2" id="KW-1185">Reference proteome</keyword>
<dbReference type="EMBL" id="GL446262">
    <property type="protein sequence ID" value="EFN88195.1"/>
    <property type="molecule type" value="Genomic_DNA"/>
</dbReference>
<protein>
    <submittedName>
        <fullName evidence="1">Uncharacterized protein</fullName>
    </submittedName>
</protein>
<dbReference type="AlphaFoldDB" id="E2B7Y3"/>
<evidence type="ECO:0000313" key="2">
    <source>
        <dbReference type="Proteomes" id="UP000008237"/>
    </source>
</evidence>
<accession>E2B7Y3</accession>
<evidence type="ECO:0000313" key="1">
    <source>
        <dbReference type="EMBL" id="EFN88195.1"/>
    </source>
</evidence>
<proteinExistence type="predicted"/>